<dbReference type="Proteomes" id="UP000037193">
    <property type="component" value="Unassembled WGS sequence"/>
</dbReference>
<reference evidence="1 2" key="1">
    <citation type="journal article" date="2015" name="Int J Genomics">
        <title>Comparative Genomics Revealed Genetic Diversity and Species/Strain-Level Differences in Carbohydrate Metabolism of Three Probiotic Bifidobacterial Species.</title>
        <authorList>
            <person name="Odamaki T."/>
            <person name="Horigome A."/>
            <person name="Sugahara H."/>
            <person name="Hashikura N."/>
            <person name="Minami J."/>
            <person name="Xiao J.Z."/>
            <person name="Abe F."/>
        </authorList>
    </citation>
    <scope>NUCLEOTIDE SEQUENCE [LARGE SCALE GENOMIC DNA]</scope>
    <source>
        <strain evidence="1 2">MCC 1128</strain>
    </source>
</reference>
<protein>
    <recommendedName>
        <fullName evidence="3">Antigen 84</fullName>
    </recommendedName>
</protein>
<dbReference type="InterPro" id="IPR019933">
    <property type="entry name" value="DivIVA_domain"/>
</dbReference>
<sequence>MLTPNDVRHRKFRTYRSLLHGEVYDMEDVDDFLDAVADTIEVLGKEALKGKDE</sequence>
<dbReference type="NCBIfam" id="TIGR03544">
    <property type="entry name" value="DivI1A_domain"/>
    <property type="match status" value="1"/>
</dbReference>
<dbReference type="PATRIC" id="fig|1365965.3.peg.446"/>
<dbReference type="EMBL" id="AVQD01000003">
    <property type="protein sequence ID" value="KOA42997.1"/>
    <property type="molecule type" value="Genomic_DNA"/>
</dbReference>
<dbReference type="Gene3D" id="6.10.250.660">
    <property type="match status" value="1"/>
</dbReference>
<evidence type="ECO:0000313" key="1">
    <source>
        <dbReference type="EMBL" id="KOA42997.1"/>
    </source>
</evidence>
<name>A0A0L7B696_BIFBR</name>
<proteinExistence type="predicted"/>
<evidence type="ECO:0000313" key="2">
    <source>
        <dbReference type="Proteomes" id="UP000037193"/>
    </source>
</evidence>
<gene>
    <name evidence="1" type="ORF">BBM1128_02200</name>
</gene>
<dbReference type="RefSeq" id="WP_080826297.1">
    <property type="nucleotide sequence ID" value="NZ_AVQD01000003.1"/>
</dbReference>
<organism evidence="1 2">
    <name type="scientific">Bifidobacterium breve MCC 1128</name>
    <dbReference type="NCBI Taxonomy" id="1365965"/>
    <lineage>
        <taxon>Bacteria</taxon>
        <taxon>Bacillati</taxon>
        <taxon>Actinomycetota</taxon>
        <taxon>Actinomycetes</taxon>
        <taxon>Bifidobacteriales</taxon>
        <taxon>Bifidobacteriaceae</taxon>
        <taxon>Bifidobacterium</taxon>
    </lineage>
</organism>
<dbReference type="AlphaFoldDB" id="A0A0L7B696"/>
<accession>A0A0L7B696</accession>
<comment type="caution">
    <text evidence="1">The sequence shown here is derived from an EMBL/GenBank/DDBJ whole genome shotgun (WGS) entry which is preliminary data.</text>
</comment>
<evidence type="ECO:0008006" key="3">
    <source>
        <dbReference type="Google" id="ProtNLM"/>
    </source>
</evidence>